<dbReference type="GO" id="GO:0016717">
    <property type="term" value="F:oxidoreductase activity, acting on paired donors, with oxidation of a pair of donors resulting in the reduction of molecular oxygen to two molecules of water"/>
    <property type="evidence" value="ECO:0007669"/>
    <property type="project" value="TreeGrafter"/>
</dbReference>
<comment type="similarity">
    <text evidence="2">Belongs to the fatty acid desaturase type 2 family.</text>
</comment>
<feature type="transmembrane region" description="Helical" evidence="4">
    <location>
        <begin position="61"/>
        <end position="82"/>
    </location>
</feature>
<keyword evidence="4" id="KW-0472">Membrane</keyword>
<evidence type="ECO:0000256" key="1">
    <source>
        <dbReference type="ARBA" id="ARBA00001954"/>
    </source>
</evidence>
<feature type="transmembrane region" description="Helical" evidence="4">
    <location>
        <begin position="236"/>
        <end position="255"/>
    </location>
</feature>
<dbReference type="AlphaFoldDB" id="A0A2A2TBB5"/>
<reference evidence="6 7" key="1">
    <citation type="submission" date="2017-08" db="EMBL/GenBank/DDBJ databases">
        <title>Draft genome sequence of filamentous cyanobacterium Calothrix elsteri CCALA 953.</title>
        <authorList>
            <person name="Gagunashvili A.N."/>
            <person name="Elster J."/>
            <person name="Andresson O.S."/>
        </authorList>
    </citation>
    <scope>NUCLEOTIDE SEQUENCE [LARGE SCALE GENOMIC DNA]</scope>
    <source>
        <strain evidence="6 7">CCALA 953</strain>
    </source>
</reference>
<dbReference type="PANTHER" id="PTHR19353">
    <property type="entry name" value="FATTY ACID DESATURASE 2"/>
    <property type="match status" value="1"/>
</dbReference>
<evidence type="ECO:0000256" key="2">
    <source>
        <dbReference type="ARBA" id="ARBA00008749"/>
    </source>
</evidence>
<keyword evidence="7" id="KW-1185">Reference proteome</keyword>
<evidence type="ECO:0000256" key="4">
    <source>
        <dbReference type="SAM" id="Phobius"/>
    </source>
</evidence>
<dbReference type="EMBL" id="NTFS01000594">
    <property type="protein sequence ID" value="PAX47317.1"/>
    <property type="molecule type" value="Genomic_DNA"/>
</dbReference>
<dbReference type="Proteomes" id="UP000218238">
    <property type="component" value="Unassembled WGS sequence"/>
</dbReference>
<protein>
    <submittedName>
        <fullName evidence="6">Fatty acid desaturase</fullName>
    </submittedName>
</protein>
<feature type="transmembrane region" description="Helical" evidence="4">
    <location>
        <begin position="209"/>
        <end position="230"/>
    </location>
</feature>
<comment type="cofactor">
    <cofactor evidence="1">
        <name>Fe(2+)</name>
        <dbReference type="ChEBI" id="CHEBI:29033"/>
    </cofactor>
</comment>
<gene>
    <name evidence="6" type="ORF">CK510_28810</name>
</gene>
<feature type="domain" description="Fatty acid desaturase" evidence="5">
    <location>
        <begin position="64"/>
        <end position="321"/>
    </location>
</feature>
<accession>A0A2A2TBB5</accession>
<dbReference type="GO" id="GO:0008610">
    <property type="term" value="P:lipid biosynthetic process"/>
    <property type="evidence" value="ECO:0007669"/>
    <property type="project" value="UniProtKB-ARBA"/>
</dbReference>
<dbReference type="InterPro" id="IPR005804">
    <property type="entry name" value="FA_desaturase_dom"/>
</dbReference>
<dbReference type="GO" id="GO:0016020">
    <property type="term" value="C:membrane"/>
    <property type="evidence" value="ECO:0007669"/>
    <property type="project" value="TreeGrafter"/>
</dbReference>
<sequence>MTVCDEKNLIRQGLYAKELRPLLPEQAFIPDQNKLIIQLINVVILLLGWGIASYLDKWSVYFLWLYLPLSLVMGNSIVVLLFSSHELMHNSVIKNHRLVYFFGFLGMIMLGMPPTFWKAVHNREHHNKTNSLDDPDRNYLSSQSNTWGKWIQDTFVPSAEVHPLGLLLGMTSAWAVHNFRNLTSVLLFNSKSVSYVPAAFTISAKERRLIAVEWLGIIAAHGSILAYLQFHPLKIALAYVLPIAIGYAGSMFYIYTNHLICEMTDINDPLINSVSLRVPKIFDLLHLNFSYHTEHHIFPGMNSNYYPLVQELLIQHYPERYNLIDAKEAWFLLMNTPRHYHSENTFTDWSNKKIVSCPLSRAIEE</sequence>
<proteinExistence type="inferred from homology"/>
<dbReference type="Pfam" id="PF00487">
    <property type="entry name" value="FA_desaturase"/>
    <property type="match status" value="1"/>
</dbReference>
<evidence type="ECO:0000313" key="6">
    <source>
        <dbReference type="EMBL" id="PAX47317.1"/>
    </source>
</evidence>
<keyword evidence="3" id="KW-0408">Iron</keyword>
<organism evidence="6 7">
    <name type="scientific">Brunnivagina elsteri CCALA 953</name>
    <dbReference type="NCBI Taxonomy" id="987040"/>
    <lineage>
        <taxon>Bacteria</taxon>
        <taxon>Bacillati</taxon>
        <taxon>Cyanobacteriota</taxon>
        <taxon>Cyanophyceae</taxon>
        <taxon>Nostocales</taxon>
        <taxon>Calotrichaceae</taxon>
        <taxon>Brunnivagina</taxon>
    </lineage>
</organism>
<dbReference type="InterPro" id="IPR012171">
    <property type="entry name" value="Fatty_acid_desaturase"/>
</dbReference>
<comment type="caution">
    <text evidence="6">The sequence shown here is derived from an EMBL/GenBank/DDBJ whole genome shotgun (WGS) entry which is preliminary data.</text>
</comment>
<feature type="transmembrane region" description="Helical" evidence="4">
    <location>
        <begin position="98"/>
        <end position="117"/>
    </location>
</feature>
<keyword evidence="4" id="KW-0812">Transmembrane</keyword>
<evidence type="ECO:0000259" key="5">
    <source>
        <dbReference type="Pfam" id="PF00487"/>
    </source>
</evidence>
<dbReference type="RefSeq" id="WP_095724896.1">
    <property type="nucleotide sequence ID" value="NZ_NTFS01000594.1"/>
</dbReference>
<dbReference type="PANTHER" id="PTHR19353:SF19">
    <property type="entry name" value="DELTA(5) FATTY ACID DESATURASE C-RELATED"/>
    <property type="match status" value="1"/>
</dbReference>
<dbReference type="OrthoDB" id="9792534at2"/>
<keyword evidence="4" id="KW-1133">Transmembrane helix</keyword>
<evidence type="ECO:0000313" key="7">
    <source>
        <dbReference type="Proteomes" id="UP000218238"/>
    </source>
</evidence>
<feature type="transmembrane region" description="Helical" evidence="4">
    <location>
        <begin position="35"/>
        <end position="55"/>
    </location>
</feature>
<name>A0A2A2TBB5_9CYAN</name>
<evidence type="ECO:0000256" key="3">
    <source>
        <dbReference type="ARBA" id="ARBA00023004"/>
    </source>
</evidence>